<protein>
    <submittedName>
        <fullName evidence="7">Type II toxin-antitoxin system HipA family toxin</fullName>
    </submittedName>
</protein>
<dbReference type="PANTHER" id="PTHR37419:SF1">
    <property type="entry name" value="SERINE_THREONINE-PROTEIN KINASE TOXIN HIPA"/>
    <property type="match status" value="1"/>
</dbReference>
<comment type="similarity">
    <text evidence="1">Belongs to the HipA Ser/Thr kinase family.</text>
</comment>
<proteinExistence type="inferred from homology"/>
<evidence type="ECO:0000256" key="1">
    <source>
        <dbReference type="ARBA" id="ARBA00010164"/>
    </source>
</evidence>
<dbReference type="GO" id="GO:0004674">
    <property type="term" value="F:protein serine/threonine kinase activity"/>
    <property type="evidence" value="ECO:0007669"/>
    <property type="project" value="TreeGrafter"/>
</dbReference>
<dbReference type="AlphaFoldDB" id="A0A368TYC2"/>
<dbReference type="Gene3D" id="1.10.1070.20">
    <property type="match status" value="1"/>
</dbReference>
<organism evidence="7 8">
    <name type="scientific">Billgrantia montanilacus</name>
    <dbReference type="NCBI Taxonomy" id="2282305"/>
    <lineage>
        <taxon>Bacteria</taxon>
        <taxon>Pseudomonadati</taxon>
        <taxon>Pseudomonadota</taxon>
        <taxon>Gammaproteobacteria</taxon>
        <taxon>Oceanospirillales</taxon>
        <taxon>Halomonadaceae</taxon>
        <taxon>Billgrantia</taxon>
    </lineage>
</organism>
<dbReference type="NCBIfam" id="TIGR03071">
    <property type="entry name" value="couple_hipA"/>
    <property type="match status" value="1"/>
</dbReference>
<feature type="domain" description="HipA-like C-terminal" evidence="5">
    <location>
        <begin position="169"/>
        <end position="393"/>
    </location>
</feature>
<dbReference type="EMBL" id="QPII01000006">
    <property type="protein sequence ID" value="RCV89356.1"/>
    <property type="molecule type" value="Genomic_DNA"/>
</dbReference>
<gene>
    <name evidence="7" type="ORF">DU505_09925</name>
</gene>
<evidence type="ECO:0000256" key="3">
    <source>
        <dbReference type="ARBA" id="ARBA00022777"/>
    </source>
</evidence>
<name>A0A368TYC2_9GAMM</name>
<dbReference type="InterPro" id="IPR012893">
    <property type="entry name" value="HipA-like_C"/>
</dbReference>
<evidence type="ECO:0000256" key="2">
    <source>
        <dbReference type="ARBA" id="ARBA00022679"/>
    </source>
</evidence>
<keyword evidence="2" id="KW-0808">Transferase</keyword>
<evidence type="ECO:0000313" key="8">
    <source>
        <dbReference type="Proteomes" id="UP000252405"/>
    </source>
</evidence>
<keyword evidence="3" id="KW-0418">Kinase</keyword>
<accession>A0A368TYC2</accession>
<dbReference type="CDD" id="cd17793">
    <property type="entry name" value="HipA"/>
    <property type="match status" value="1"/>
</dbReference>
<comment type="caution">
    <text evidence="7">The sequence shown here is derived from an EMBL/GenBank/DDBJ whole genome shotgun (WGS) entry which is preliminary data.</text>
</comment>
<feature type="region of interest" description="Disordered" evidence="4">
    <location>
        <begin position="1"/>
        <end position="20"/>
    </location>
</feature>
<dbReference type="Pfam" id="PF13657">
    <property type="entry name" value="Couple_hipA"/>
    <property type="match status" value="1"/>
</dbReference>
<reference evidence="7 8" key="1">
    <citation type="submission" date="2018-07" db="EMBL/GenBank/DDBJ databases">
        <title>Halomonas montanilacus sp. nov., isolated from Lake Pengyan on Tibetan Plateau.</title>
        <authorList>
            <person name="Lu H."/>
            <person name="Xing P."/>
            <person name="Wu Q."/>
        </authorList>
    </citation>
    <scope>NUCLEOTIDE SEQUENCE [LARGE SCALE GENOMIC DNA]</scope>
    <source>
        <strain evidence="7 8">PYC7W</strain>
    </source>
</reference>
<evidence type="ECO:0000259" key="5">
    <source>
        <dbReference type="Pfam" id="PF07804"/>
    </source>
</evidence>
<evidence type="ECO:0000313" key="7">
    <source>
        <dbReference type="EMBL" id="RCV89356.1"/>
    </source>
</evidence>
<dbReference type="InterPro" id="IPR017508">
    <property type="entry name" value="HipA_N1"/>
</dbReference>
<sequence>MGAGCAGDRADRRTARGTQVKPQDALHVWHEERLVGTLWQGSGERLIGFEYDSEWQATGHAISNSLPLEKRIWLPEEQTAHRWFGNLLPEEQARTALLKRLAIPDDDFALLAAIGGDCAGALTILPPGQLPTRQWEATPLALDKLAQWAAYRDRYSLMGSDGNHQPPRLSLAGAQDKIPIVVDNGKLKLPRGATPSSHILKFALEGRELIVLNELFLNTLARLAGLACPTTTLGRAEGHAYLLVERYDRAGIGTPELHRIHQEDFCQAMGLSRIEKYQEPSGPRFAQCIATARHACRPNAASVQHLLRWQVFNVLAGNTDGHAKNLSLLQDERGQWQVAPAYDLVGTLVLGYHRDLAFSVGEQFNSQQLLPRDWQAFAKESRFSYPFVRREIRILAARLEELLNADELREALHSAGLDEHGWIRLQQQRQHILTQCYKAQRW</sequence>
<evidence type="ECO:0000256" key="4">
    <source>
        <dbReference type="SAM" id="MobiDB-lite"/>
    </source>
</evidence>
<dbReference type="PANTHER" id="PTHR37419">
    <property type="entry name" value="SERINE/THREONINE-PROTEIN KINASE TOXIN HIPA"/>
    <property type="match status" value="1"/>
</dbReference>
<dbReference type="InterPro" id="IPR052028">
    <property type="entry name" value="HipA_Ser/Thr_kinase"/>
</dbReference>
<dbReference type="Pfam" id="PF07804">
    <property type="entry name" value="HipA_C"/>
    <property type="match status" value="1"/>
</dbReference>
<evidence type="ECO:0000259" key="6">
    <source>
        <dbReference type="Pfam" id="PF13657"/>
    </source>
</evidence>
<dbReference type="Proteomes" id="UP000252405">
    <property type="component" value="Unassembled WGS sequence"/>
</dbReference>
<dbReference type="GO" id="GO:0005829">
    <property type="term" value="C:cytosol"/>
    <property type="evidence" value="ECO:0007669"/>
    <property type="project" value="TreeGrafter"/>
</dbReference>
<feature type="domain" description="HipA N-terminal subdomain 1" evidence="6">
    <location>
        <begin position="26"/>
        <end position="124"/>
    </location>
</feature>
<keyword evidence="8" id="KW-1185">Reference proteome</keyword>